<dbReference type="InterPro" id="IPR002933">
    <property type="entry name" value="Peptidase_M20"/>
</dbReference>
<gene>
    <name evidence="3" type="ORF">Amon01_000301400</name>
</gene>
<dbReference type="InterPro" id="IPR036264">
    <property type="entry name" value="Bact_exopeptidase_dim_dom"/>
</dbReference>
<dbReference type="EMBL" id="BSXU01001200">
    <property type="protein sequence ID" value="GMG24899.1"/>
    <property type="molecule type" value="Genomic_DNA"/>
</dbReference>
<dbReference type="Proteomes" id="UP001165063">
    <property type="component" value="Unassembled WGS sequence"/>
</dbReference>
<evidence type="ECO:0000313" key="3">
    <source>
        <dbReference type="EMBL" id="GMG24899.1"/>
    </source>
</evidence>
<proteinExistence type="inferred from homology"/>
<dbReference type="Gene3D" id="3.40.630.10">
    <property type="entry name" value="Zn peptidases"/>
    <property type="match status" value="1"/>
</dbReference>
<accession>A0A9W6YUU5</accession>
<dbReference type="FunFam" id="3.30.70.360:FF:000004">
    <property type="entry name" value="Peptidase M20 domain-containing protein 2"/>
    <property type="match status" value="1"/>
</dbReference>
<dbReference type="CDD" id="cd05672">
    <property type="entry name" value="M20_ACY1L2-like"/>
    <property type="match status" value="1"/>
</dbReference>
<dbReference type="OrthoDB" id="6119954at2759"/>
<dbReference type="NCBIfam" id="TIGR01891">
    <property type="entry name" value="amidohydrolases"/>
    <property type="match status" value="1"/>
</dbReference>
<dbReference type="PANTHER" id="PTHR30575">
    <property type="entry name" value="PEPTIDASE M20"/>
    <property type="match status" value="1"/>
</dbReference>
<evidence type="ECO:0000313" key="4">
    <source>
        <dbReference type="Proteomes" id="UP001165063"/>
    </source>
</evidence>
<dbReference type="SUPFAM" id="SSF55031">
    <property type="entry name" value="Bacterial exopeptidase dimerisation domain"/>
    <property type="match status" value="1"/>
</dbReference>
<protein>
    <recommendedName>
        <fullName evidence="2">Peptidase M20 domain-containing protein 2</fullName>
    </recommendedName>
</protein>
<dbReference type="Gene3D" id="3.30.70.360">
    <property type="match status" value="1"/>
</dbReference>
<dbReference type="PANTHER" id="PTHR30575:SF0">
    <property type="entry name" value="XAA-ARG DIPEPTIDASE"/>
    <property type="match status" value="1"/>
</dbReference>
<dbReference type="GO" id="GO:0016805">
    <property type="term" value="F:dipeptidase activity"/>
    <property type="evidence" value="ECO:0007669"/>
    <property type="project" value="InterPro"/>
</dbReference>
<organism evidence="3 4">
    <name type="scientific">Ambrosiozyma monospora</name>
    <name type="common">Yeast</name>
    <name type="synonym">Endomycopsis monosporus</name>
    <dbReference type="NCBI Taxonomy" id="43982"/>
    <lineage>
        <taxon>Eukaryota</taxon>
        <taxon>Fungi</taxon>
        <taxon>Dikarya</taxon>
        <taxon>Ascomycota</taxon>
        <taxon>Saccharomycotina</taxon>
        <taxon>Pichiomycetes</taxon>
        <taxon>Pichiales</taxon>
        <taxon>Pichiaceae</taxon>
        <taxon>Ambrosiozyma</taxon>
    </lineage>
</organism>
<comment type="caution">
    <text evidence="3">The sequence shown here is derived from an EMBL/GenBank/DDBJ whole genome shotgun (WGS) entry which is preliminary data.</text>
</comment>
<keyword evidence="4" id="KW-1185">Reference proteome</keyword>
<dbReference type="InterPro" id="IPR017439">
    <property type="entry name" value="Amidohydrolase"/>
</dbReference>
<comment type="similarity">
    <text evidence="1 2">Belongs to the peptidase M20A family.</text>
</comment>
<evidence type="ECO:0000256" key="1">
    <source>
        <dbReference type="ARBA" id="ARBA00006247"/>
    </source>
</evidence>
<dbReference type="InterPro" id="IPR052030">
    <property type="entry name" value="Peptidase_M20/M20A_hydrolases"/>
</dbReference>
<dbReference type="SUPFAM" id="SSF53187">
    <property type="entry name" value="Zn-dependent exopeptidases"/>
    <property type="match status" value="1"/>
</dbReference>
<evidence type="ECO:0000256" key="2">
    <source>
        <dbReference type="PIRNR" id="PIRNR037226"/>
    </source>
</evidence>
<dbReference type="InterPro" id="IPR017144">
    <property type="entry name" value="Xaa-Arg_dipeptidase"/>
</dbReference>
<dbReference type="Pfam" id="PF01546">
    <property type="entry name" value="Peptidase_M20"/>
    <property type="match status" value="1"/>
</dbReference>
<dbReference type="AlphaFoldDB" id="A0A9W6YUU5"/>
<dbReference type="PIRSF" id="PIRSF037226">
    <property type="entry name" value="Amidohydrolase_ACY1L2_prd"/>
    <property type="match status" value="1"/>
</dbReference>
<reference evidence="3" key="1">
    <citation type="submission" date="2023-04" db="EMBL/GenBank/DDBJ databases">
        <title>Ambrosiozyma monospora NBRC 1965.</title>
        <authorList>
            <person name="Ichikawa N."/>
            <person name="Sato H."/>
            <person name="Tonouchi N."/>
        </authorList>
    </citation>
    <scope>NUCLEOTIDE SEQUENCE</scope>
    <source>
        <strain evidence="3">NBRC 1965</strain>
    </source>
</reference>
<name>A0A9W6YUU5_AMBMO</name>
<sequence length="407" mass="44625">MISQEIIDFIRKDIDNRNEELFKIQNDIWNHPEVNYKEYFAHDTLTGYMEKQKGWKVTKHAYGLETAFVCEFSRNPELNPAVISFNSEFDALPGIGHSCGHNLIAISGVTAATSVANAMQKFGLSGTVKLLGTPAEEFGGGKVKMVKAGAWDSIDVSIMVHPMNRKSYSYCTSNAHSINKVEFFGKTAHAAAAPWEGINALDALVITYNAMSVLRQQLKPGDIMQCNFSDAGESANIITGYSAGTFIVRASTRGRVNKLKSCLLNCVKAGSIATGCDYKIEEQTSYDELISNEIMCELYRTYMNSVFDIGIPPLDKNNILNFGASTDQGNVSYVVPAIHGIFPVDSDVSPHNPKFAESTKTKKSHKSALEAAMGMAFTGLEVMGDDKLLANIKEAWKHDLEAKKSDA</sequence>